<dbReference type="Pfam" id="PF00589">
    <property type="entry name" value="Phage_integrase"/>
    <property type="match status" value="1"/>
</dbReference>
<dbReference type="Gene3D" id="1.10.150.130">
    <property type="match status" value="1"/>
</dbReference>
<dbReference type="GO" id="GO:0003677">
    <property type="term" value="F:DNA binding"/>
    <property type="evidence" value="ECO:0007669"/>
    <property type="project" value="UniProtKB-UniRule"/>
</dbReference>
<dbReference type="Proteomes" id="UP000510886">
    <property type="component" value="Chromosome"/>
</dbReference>
<sequence>MATFKKYTTKKGMLWRYQVCITDPLTGKKRFKSKSGFATKRDAKIAADELEKQIHTGGYSQDSDITFKELTDMWLESYQLTVRESTFRFSVANLKKHVLPLFGHKKIADITTLDCQRAVNRWSKEAVTFNKRMGLLQRILRYALSLQLIDRVPTDAVIMPRTKKADSSANFYTRDELRTFLEYAEKTLDYKYYAFFRLLAFSGLRKGEALALTWSDVNFKEKYVDVNKTTAVGLKSWYVLHPPKTEASIRKAYIDSKTVDVLKEWRSRQAKWLLSNGFNVLDKSQHVFTNQKNELWYSSSICHTANSLADEIGLHRITLHGFRHTYATLAAQGGMPIKELQAQLGHSNVKMTLDIYTSVTAEQRKETAGKYTAFVNF</sequence>
<protein>
    <submittedName>
        <fullName evidence="8">Tyrosine-type recombinase/integrase</fullName>
    </submittedName>
</protein>
<dbReference type="PANTHER" id="PTHR30629:SF2">
    <property type="entry name" value="PROPHAGE INTEGRASE INTS-RELATED"/>
    <property type="match status" value="1"/>
</dbReference>
<dbReference type="Gene3D" id="1.10.443.10">
    <property type="entry name" value="Intergrase catalytic core"/>
    <property type="match status" value="1"/>
</dbReference>
<evidence type="ECO:0000256" key="2">
    <source>
        <dbReference type="ARBA" id="ARBA00022908"/>
    </source>
</evidence>
<gene>
    <name evidence="8" type="ORF">GTO87_03465</name>
</gene>
<dbReference type="PANTHER" id="PTHR30629">
    <property type="entry name" value="PROPHAGE INTEGRASE"/>
    <property type="match status" value="1"/>
</dbReference>
<dbReference type="KEGG" id="lsw:GTO87_03465"/>
<dbReference type="InterPro" id="IPR044068">
    <property type="entry name" value="CB"/>
</dbReference>
<evidence type="ECO:0000256" key="4">
    <source>
        <dbReference type="ARBA" id="ARBA00023172"/>
    </source>
</evidence>
<dbReference type="AlphaFoldDB" id="A0A7H9EK16"/>
<keyword evidence="2" id="KW-0229">DNA integration</keyword>
<dbReference type="GO" id="GO:0006310">
    <property type="term" value="P:DNA recombination"/>
    <property type="evidence" value="ECO:0007669"/>
    <property type="project" value="UniProtKB-KW"/>
</dbReference>
<feature type="domain" description="Tyr recombinase" evidence="6">
    <location>
        <begin position="167"/>
        <end position="369"/>
    </location>
</feature>
<evidence type="ECO:0000256" key="3">
    <source>
        <dbReference type="ARBA" id="ARBA00023125"/>
    </source>
</evidence>
<evidence type="ECO:0000256" key="1">
    <source>
        <dbReference type="ARBA" id="ARBA00008857"/>
    </source>
</evidence>
<organism evidence="8 9">
    <name type="scientific">Ligilactobacillus saerimneri</name>
    <dbReference type="NCBI Taxonomy" id="228229"/>
    <lineage>
        <taxon>Bacteria</taxon>
        <taxon>Bacillati</taxon>
        <taxon>Bacillota</taxon>
        <taxon>Bacilli</taxon>
        <taxon>Lactobacillales</taxon>
        <taxon>Lactobacillaceae</taxon>
        <taxon>Ligilactobacillus</taxon>
    </lineage>
</organism>
<evidence type="ECO:0000259" key="6">
    <source>
        <dbReference type="PROSITE" id="PS51898"/>
    </source>
</evidence>
<evidence type="ECO:0000259" key="7">
    <source>
        <dbReference type="PROSITE" id="PS51900"/>
    </source>
</evidence>
<evidence type="ECO:0000313" key="8">
    <source>
        <dbReference type="EMBL" id="QLL77739.1"/>
    </source>
</evidence>
<keyword evidence="4" id="KW-0233">DNA recombination</keyword>
<dbReference type="InterPro" id="IPR013762">
    <property type="entry name" value="Integrase-like_cat_sf"/>
</dbReference>
<evidence type="ECO:0000313" key="9">
    <source>
        <dbReference type="Proteomes" id="UP000510886"/>
    </source>
</evidence>
<dbReference type="Pfam" id="PF14657">
    <property type="entry name" value="Arm-DNA-bind_4"/>
    <property type="match status" value="1"/>
</dbReference>
<dbReference type="PROSITE" id="PS51898">
    <property type="entry name" value="TYR_RECOMBINASE"/>
    <property type="match status" value="1"/>
</dbReference>
<dbReference type="InterPro" id="IPR002104">
    <property type="entry name" value="Integrase_catalytic"/>
</dbReference>
<dbReference type="InterPro" id="IPR028259">
    <property type="entry name" value="AP2-like_int_N"/>
</dbReference>
<dbReference type="InterPro" id="IPR011010">
    <property type="entry name" value="DNA_brk_join_enz"/>
</dbReference>
<accession>A0A7H9EK16</accession>
<evidence type="ECO:0000256" key="5">
    <source>
        <dbReference type="PROSITE-ProRule" id="PRU01248"/>
    </source>
</evidence>
<dbReference type="InterPro" id="IPR004107">
    <property type="entry name" value="Integrase_SAM-like_N"/>
</dbReference>
<dbReference type="PROSITE" id="PS51900">
    <property type="entry name" value="CB"/>
    <property type="match status" value="1"/>
</dbReference>
<name>A0A7H9EK16_9LACO</name>
<dbReference type="GO" id="GO:0015074">
    <property type="term" value="P:DNA integration"/>
    <property type="evidence" value="ECO:0007669"/>
    <property type="project" value="UniProtKB-KW"/>
</dbReference>
<keyword evidence="3 5" id="KW-0238">DNA-binding</keyword>
<dbReference type="SUPFAM" id="SSF56349">
    <property type="entry name" value="DNA breaking-rejoining enzymes"/>
    <property type="match status" value="1"/>
</dbReference>
<dbReference type="CDD" id="cd01189">
    <property type="entry name" value="INT_ICEBs1_C_like"/>
    <property type="match status" value="1"/>
</dbReference>
<dbReference type="InterPro" id="IPR010998">
    <property type="entry name" value="Integrase_recombinase_N"/>
</dbReference>
<reference evidence="8 9" key="1">
    <citation type="submission" date="2020-01" db="EMBL/GenBank/DDBJ databases">
        <title>Complete and circular genome sequences of six lactobacillus isolates from horses.</title>
        <authorList>
            <person name="Hassan H.M."/>
        </authorList>
    </citation>
    <scope>NUCLEOTIDE SEQUENCE [LARGE SCALE GENOMIC DNA]</scope>
    <source>
        <strain evidence="8 9">1A</strain>
    </source>
</reference>
<feature type="domain" description="Core-binding (CB)" evidence="7">
    <location>
        <begin position="65"/>
        <end position="144"/>
    </location>
</feature>
<dbReference type="InterPro" id="IPR050808">
    <property type="entry name" value="Phage_Integrase"/>
</dbReference>
<dbReference type="Pfam" id="PF14659">
    <property type="entry name" value="Phage_int_SAM_3"/>
    <property type="match status" value="1"/>
</dbReference>
<proteinExistence type="inferred from homology"/>
<comment type="similarity">
    <text evidence="1">Belongs to the 'phage' integrase family.</text>
</comment>
<dbReference type="RefSeq" id="WP_180849520.1">
    <property type="nucleotide sequence ID" value="NZ_CP047418.1"/>
</dbReference>
<dbReference type="EMBL" id="CP047418">
    <property type="protein sequence ID" value="QLL77739.1"/>
    <property type="molecule type" value="Genomic_DNA"/>
</dbReference>